<organism evidence="2 3">
    <name type="scientific">Altererythrobacter arenosus</name>
    <dbReference type="NCBI Taxonomy" id="3032592"/>
    <lineage>
        <taxon>Bacteria</taxon>
        <taxon>Pseudomonadati</taxon>
        <taxon>Pseudomonadota</taxon>
        <taxon>Alphaproteobacteria</taxon>
        <taxon>Sphingomonadales</taxon>
        <taxon>Erythrobacteraceae</taxon>
        <taxon>Altererythrobacter</taxon>
    </lineage>
</organism>
<proteinExistence type="predicted"/>
<name>A0ABY8FV49_9SPHN</name>
<evidence type="ECO:0000313" key="3">
    <source>
        <dbReference type="Proteomes" id="UP001215827"/>
    </source>
</evidence>
<dbReference type="EMBL" id="CP121106">
    <property type="protein sequence ID" value="WFL78883.1"/>
    <property type="molecule type" value="Genomic_DNA"/>
</dbReference>
<feature type="signal peptide" evidence="1">
    <location>
        <begin position="1"/>
        <end position="29"/>
    </location>
</feature>
<dbReference type="Pfam" id="PF07394">
    <property type="entry name" value="DUF1501"/>
    <property type="match status" value="1"/>
</dbReference>
<feature type="chain" id="PRO_5046212050" evidence="1">
    <location>
        <begin position="30"/>
        <end position="370"/>
    </location>
</feature>
<protein>
    <submittedName>
        <fullName evidence="2">DUF1501 domain-containing protein</fullName>
    </submittedName>
</protein>
<dbReference type="PANTHER" id="PTHR43737:SF1">
    <property type="entry name" value="DUF1501 DOMAIN-CONTAINING PROTEIN"/>
    <property type="match status" value="1"/>
</dbReference>
<dbReference type="InterPro" id="IPR006311">
    <property type="entry name" value="TAT_signal"/>
</dbReference>
<dbReference type="InterPro" id="IPR010869">
    <property type="entry name" value="DUF1501"/>
</dbReference>
<sequence length="370" mass="38438">MTTAFNRRLLLKLAGAAGTALALPGMAFAAAPTAKRLVFIIQRGAADGLAILPPLGDPDLPRLRGALMDEEAVKLDAMFGLHPALGTMAELFQSGEARACHAVATAYRDRSHFDGQNVLENGASEPYASETGWLGRLLPMLPGDQARGLALAPAVPLALRGPIPAGTYALNGLPDASEDLLLRLTGLYDEDPLLAPIWSEAMKTKGLAGDIGGNGGRNGGKLGKLAASLLAPDDGARVMMIETSGWDTHSNQRGRLANHLQGLDQMLAALKLGLGPAWRDTLVIIATEFGRTAAVNGTQGTDHGTASAAFLLGGSLAGGAAVTGDWPGLSQPALFEGRDLRPTTRFGDFASAALAQHFNLDPREVASLFA</sequence>
<keyword evidence="1" id="KW-0732">Signal</keyword>
<gene>
    <name evidence="2" type="ORF">P7228_07410</name>
</gene>
<dbReference type="RefSeq" id="WP_278017572.1">
    <property type="nucleotide sequence ID" value="NZ_CP121106.1"/>
</dbReference>
<dbReference type="PANTHER" id="PTHR43737">
    <property type="entry name" value="BLL7424 PROTEIN"/>
    <property type="match status" value="1"/>
</dbReference>
<keyword evidence="3" id="KW-1185">Reference proteome</keyword>
<evidence type="ECO:0000313" key="2">
    <source>
        <dbReference type="EMBL" id="WFL78883.1"/>
    </source>
</evidence>
<accession>A0ABY8FV49</accession>
<dbReference type="PROSITE" id="PS51318">
    <property type="entry name" value="TAT"/>
    <property type="match status" value="1"/>
</dbReference>
<reference evidence="2 3" key="1">
    <citation type="submission" date="2023-03" db="EMBL/GenBank/DDBJ databases">
        <title>Altererythrobacter sp. CAU 1644 isolated from sand.</title>
        <authorList>
            <person name="Kim W."/>
        </authorList>
    </citation>
    <scope>NUCLEOTIDE SEQUENCE [LARGE SCALE GENOMIC DNA]</scope>
    <source>
        <strain evidence="2 3">CAU 1644</strain>
    </source>
</reference>
<dbReference type="Proteomes" id="UP001215827">
    <property type="component" value="Chromosome"/>
</dbReference>
<evidence type="ECO:0000256" key="1">
    <source>
        <dbReference type="SAM" id="SignalP"/>
    </source>
</evidence>